<dbReference type="PANTHER" id="PTHR43138">
    <property type="entry name" value="ACETYLTRANSFERASE, GNAT FAMILY"/>
    <property type="match status" value="1"/>
</dbReference>
<protein>
    <submittedName>
        <fullName evidence="2">GNAT family N-acetyltransferase</fullName>
    </submittedName>
</protein>
<evidence type="ECO:0000313" key="3">
    <source>
        <dbReference type="Proteomes" id="UP000284751"/>
    </source>
</evidence>
<dbReference type="Proteomes" id="UP000284751">
    <property type="component" value="Unassembled WGS sequence"/>
</dbReference>
<reference evidence="2 3" key="1">
    <citation type="submission" date="2018-08" db="EMBL/GenBank/DDBJ databases">
        <title>A genome reference for cultivated species of the human gut microbiota.</title>
        <authorList>
            <person name="Zou Y."/>
            <person name="Xue W."/>
            <person name="Luo G."/>
        </authorList>
    </citation>
    <scope>NUCLEOTIDE SEQUENCE [LARGE SCALE GENOMIC DNA]</scope>
    <source>
        <strain evidence="2 3">AF28-26</strain>
    </source>
</reference>
<feature type="domain" description="N-acetyltransferase" evidence="1">
    <location>
        <begin position="3"/>
        <end position="163"/>
    </location>
</feature>
<evidence type="ECO:0000259" key="1">
    <source>
        <dbReference type="PROSITE" id="PS51186"/>
    </source>
</evidence>
<dbReference type="PROSITE" id="PS51186">
    <property type="entry name" value="GNAT"/>
    <property type="match status" value="1"/>
</dbReference>
<comment type="caution">
    <text evidence="2">The sequence shown here is derived from an EMBL/GenBank/DDBJ whole genome shotgun (WGS) entry which is preliminary data.</text>
</comment>
<dbReference type="InterPro" id="IPR000182">
    <property type="entry name" value="GNAT_dom"/>
</dbReference>
<accession>A0A412AUP7</accession>
<dbReference type="GO" id="GO:0016747">
    <property type="term" value="F:acyltransferase activity, transferring groups other than amino-acyl groups"/>
    <property type="evidence" value="ECO:0007669"/>
    <property type="project" value="InterPro"/>
</dbReference>
<gene>
    <name evidence="2" type="ORF">DWY99_12625</name>
</gene>
<keyword evidence="2" id="KW-0808">Transferase</keyword>
<dbReference type="SUPFAM" id="SSF55729">
    <property type="entry name" value="Acyl-CoA N-acyltransferases (Nat)"/>
    <property type="match status" value="1"/>
</dbReference>
<dbReference type="InterPro" id="IPR052742">
    <property type="entry name" value="Mito_N-acetyltransferase"/>
</dbReference>
<evidence type="ECO:0000313" key="2">
    <source>
        <dbReference type="EMBL" id="RGQ35437.1"/>
    </source>
</evidence>
<dbReference type="Pfam" id="PF00583">
    <property type="entry name" value="Acetyltransf_1"/>
    <property type="match status" value="1"/>
</dbReference>
<dbReference type="InterPro" id="IPR016181">
    <property type="entry name" value="Acyl_CoA_acyltransferase"/>
</dbReference>
<dbReference type="EMBL" id="QRTC01000066">
    <property type="protein sequence ID" value="RGQ35437.1"/>
    <property type="molecule type" value="Genomic_DNA"/>
</dbReference>
<proteinExistence type="predicted"/>
<dbReference type="Gene3D" id="3.40.630.30">
    <property type="match status" value="1"/>
</dbReference>
<dbReference type="PANTHER" id="PTHR43138:SF1">
    <property type="entry name" value="N-ACETYLTRANSFERASE ACA1"/>
    <property type="match status" value="1"/>
</dbReference>
<dbReference type="CDD" id="cd04301">
    <property type="entry name" value="NAT_SF"/>
    <property type="match status" value="1"/>
</dbReference>
<organism evidence="2 3">
    <name type="scientific">[Clostridium] leptum</name>
    <dbReference type="NCBI Taxonomy" id="1535"/>
    <lineage>
        <taxon>Bacteria</taxon>
        <taxon>Bacillati</taxon>
        <taxon>Bacillota</taxon>
        <taxon>Clostridia</taxon>
        <taxon>Eubacteriales</taxon>
        <taxon>Oscillospiraceae</taxon>
        <taxon>Oscillospiraceae incertae sedis</taxon>
    </lineage>
</organism>
<name>A0A412AUP7_9FIRM</name>
<dbReference type="AlphaFoldDB" id="A0A412AUP7"/>
<sequence>MELAMKEFAEEQLPEMTEIWNDVVEEGISFPGDKALSETEALKMFREQASTVCATLNGEVVGVYILHPNNFGRCGHIANASYAVRKDCRGEGIGRKMVRHCLENAREKGFRGLQFNAVVATNQAAIHLYESLGFHKIGTIKDGYHLKDGSYEDIHIFYYYLGE</sequence>